<evidence type="ECO:0008006" key="3">
    <source>
        <dbReference type="Google" id="ProtNLM"/>
    </source>
</evidence>
<dbReference type="OrthoDB" id="3699825at2"/>
<sequence length="109" mass="10606">MSGVNAPDGYTVDESSMASRATNISDAADGALDDVKDVGTSNVAEAGFGNAHTGFAGDYTAGIQTIGEAAQAMCSALTSFASTIGAAGSRYGSAEDTQAQAATNSGSGL</sequence>
<comment type="caution">
    <text evidence="1">The sequence shown here is derived from an EMBL/GenBank/DDBJ whole genome shotgun (WGS) entry which is preliminary data.</text>
</comment>
<organism evidence="1 2">
    <name type="scientific">Prauserella rugosa</name>
    <dbReference type="NCBI Taxonomy" id="43354"/>
    <lineage>
        <taxon>Bacteria</taxon>
        <taxon>Bacillati</taxon>
        <taxon>Actinomycetota</taxon>
        <taxon>Actinomycetes</taxon>
        <taxon>Pseudonocardiales</taxon>
        <taxon>Pseudonocardiaceae</taxon>
        <taxon>Prauserella</taxon>
    </lineage>
</organism>
<name>A0A660CFY5_9PSEU</name>
<dbReference type="EMBL" id="VLJV01000001">
    <property type="protein sequence ID" value="TWH22256.1"/>
    <property type="molecule type" value="Genomic_DNA"/>
</dbReference>
<evidence type="ECO:0000313" key="1">
    <source>
        <dbReference type="EMBL" id="TWH22256.1"/>
    </source>
</evidence>
<protein>
    <recommendedName>
        <fullName evidence="3">Excreted virulence factor EspC (Type VII ESX diderm)</fullName>
    </recommendedName>
</protein>
<evidence type="ECO:0000313" key="2">
    <source>
        <dbReference type="Proteomes" id="UP000317303"/>
    </source>
</evidence>
<proteinExistence type="predicted"/>
<gene>
    <name evidence="1" type="ORF">JD82_04133</name>
</gene>
<dbReference type="AlphaFoldDB" id="A0A660CFY5"/>
<keyword evidence="2" id="KW-1185">Reference proteome</keyword>
<dbReference type="RefSeq" id="WP_036876831.1">
    <property type="nucleotide sequence ID" value="NZ_JOIJ01000010.1"/>
</dbReference>
<accession>A0A660CFY5</accession>
<reference evidence="1 2" key="1">
    <citation type="submission" date="2019-07" db="EMBL/GenBank/DDBJ databases">
        <title>R&amp;d 2014.</title>
        <authorList>
            <person name="Klenk H.-P."/>
        </authorList>
    </citation>
    <scope>NUCLEOTIDE SEQUENCE [LARGE SCALE GENOMIC DNA]</scope>
    <source>
        <strain evidence="1 2">DSM 43194</strain>
    </source>
</reference>
<dbReference type="Proteomes" id="UP000317303">
    <property type="component" value="Unassembled WGS sequence"/>
</dbReference>